<comment type="caution">
    <text evidence="1">The sequence shown here is derived from an EMBL/GenBank/DDBJ whole genome shotgun (WGS) entry which is preliminary data.</text>
</comment>
<sequence length="158" mass="17720">MPAESILILTLHTSRLIFIHQTSLHLTYRPARHPTSHLYLLFSHQTHFFHRPMNPFPSSITRTLIHQALISQSSIPTSQSSNALFPGSCPKSAAAIMVRAFKVHELDGLEILTWEDAEIRESNEGEICVKNQAIEVSFIDICHDKGVCRATTIPLPQA</sequence>
<proteinExistence type="predicted"/>
<protein>
    <submittedName>
        <fullName evidence="1">Uncharacterized protein</fullName>
    </submittedName>
</protein>
<accession>A0A438DMU3</accession>
<evidence type="ECO:0000313" key="2">
    <source>
        <dbReference type="Proteomes" id="UP000288805"/>
    </source>
</evidence>
<dbReference type="Proteomes" id="UP000288805">
    <property type="component" value="Unassembled WGS sequence"/>
</dbReference>
<name>A0A438DMU3_VITVI</name>
<dbReference type="Gene3D" id="3.90.180.10">
    <property type="entry name" value="Medium-chain alcohol dehydrogenases, catalytic domain"/>
    <property type="match status" value="1"/>
</dbReference>
<gene>
    <name evidence="1" type="ORF">CK203_117748</name>
</gene>
<evidence type="ECO:0000313" key="1">
    <source>
        <dbReference type="EMBL" id="RVW36775.1"/>
    </source>
</evidence>
<dbReference type="AlphaFoldDB" id="A0A438DMU3"/>
<dbReference type="EMBL" id="QGNW01001562">
    <property type="protein sequence ID" value="RVW36775.1"/>
    <property type="molecule type" value="Genomic_DNA"/>
</dbReference>
<reference evidence="1 2" key="1">
    <citation type="journal article" date="2018" name="PLoS Genet.">
        <title>Population sequencing reveals clonal diversity and ancestral inbreeding in the grapevine cultivar Chardonnay.</title>
        <authorList>
            <person name="Roach M.J."/>
            <person name="Johnson D.L."/>
            <person name="Bohlmann J."/>
            <person name="van Vuuren H.J."/>
            <person name="Jones S.J."/>
            <person name="Pretorius I.S."/>
            <person name="Schmidt S.A."/>
            <person name="Borneman A.R."/>
        </authorList>
    </citation>
    <scope>NUCLEOTIDE SEQUENCE [LARGE SCALE GENOMIC DNA]</scope>
    <source>
        <strain evidence="2">cv. Chardonnay</strain>
        <tissue evidence="1">Leaf</tissue>
    </source>
</reference>
<organism evidence="1 2">
    <name type="scientific">Vitis vinifera</name>
    <name type="common">Grape</name>
    <dbReference type="NCBI Taxonomy" id="29760"/>
    <lineage>
        <taxon>Eukaryota</taxon>
        <taxon>Viridiplantae</taxon>
        <taxon>Streptophyta</taxon>
        <taxon>Embryophyta</taxon>
        <taxon>Tracheophyta</taxon>
        <taxon>Spermatophyta</taxon>
        <taxon>Magnoliopsida</taxon>
        <taxon>eudicotyledons</taxon>
        <taxon>Gunneridae</taxon>
        <taxon>Pentapetalae</taxon>
        <taxon>rosids</taxon>
        <taxon>Vitales</taxon>
        <taxon>Vitaceae</taxon>
        <taxon>Viteae</taxon>
        <taxon>Vitis</taxon>
    </lineage>
</organism>